<keyword evidence="1" id="KW-1133">Transmembrane helix</keyword>
<keyword evidence="1" id="KW-0812">Transmembrane</keyword>
<comment type="caution">
    <text evidence="2">The sequence shown here is derived from an EMBL/GenBank/DDBJ whole genome shotgun (WGS) entry which is preliminary data.</text>
</comment>
<evidence type="ECO:0000313" key="3">
    <source>
        <dbReference type="Proteomes" id="UP000316360"/>
    </source>
</evidence>
<accession>A0A523RW70</accession>
<proteinExistence type="predicted"/>
<reference evidence="2 3" key="1">
    <citation type="submission" date="2019-03" db="EMBL/GenBank/DDBJ databases">
        <title>Metabolic potential of uncultured bacteria and archaea associated with petroleum seepage in deep-sea sediments.</title>
        <authorList>
            <person name="Dong X."/>
            <person name="Hubert C."/>
        </authorList>
    </citation>
    <scope>NUCLEOTIDE SEQUENCE [LARGE SCALE GENOMIC DNA]</scope>
    <source>
        <strain evidence="2">E44_bin7</strain>
    </source>
</reference>
<feature type="transmembrane region" description="Helical" evidence="1">
    <location>
        <begin position="228"/>
        <end position="249"/>
    </location>
</feature>
<organism evidence="2 3">
    <name type="scientific">Aerophobetes bacterium</name>
    <dbReference type="NCBI Taxonomy" id="2030807"/>
    <lineage>
        <taxon>Bacteria</taxon>
        <taxon>Candidatus Aerophobota</taxon>
    </lineage>
</organism>
<dbReference type="Proteomes" id="UP000316360">
    <property type="component" value="Unassembled WGS sequence"/>
</dbReference>
<sequence length="260" mass="29430">MRKRRFCVLAAALISLLILLLIFVLPSWRKPPEIGENIVKNPSFEKERKGKPTAWEVESWAKAPEAARHTLEEGKAFRGTKFVMIENLIANHAAFTQLIRVEENSIYKIYGWIKTENVGRDNKGANIGIEGKMDNSKDIRGSNGKWKPVELYARTGEDVISFKLMLNLGGYASLNTGKAFFDEIVVKEVENVPGGAHVVSINWEEKGRNSFQSTFSIMGYEITLPKDIWKFFLSAAFVIIAGILFFIYVRRHSTQTGRTL</sequence>
<evidence type="ECO:0000313" key="2">
    <source>
        <dbReference type="EMBL" id="TET09986.1"/>
    </source>
</evidence>
<dbReference type="EMBL" id="SOKJ01000251">
    <property type="protein sequence ID" value="TET09986.1"/>
    <property type="molecule type" value="Genomic_DNA"/>
</dbReference>
<dbReference type="Gene3D" id="2.60.120.260">
    <property type="entry name" value="Galactose-binding domain-like"/>
    <property type="match status" value="1"/>
</dbReference>
<gene>
    <name evidence="2" type="ORF">E3J84_04545</name>
</gene>
<name>A0A523RW70_UNCAE</name>
<protein>
    <submittedName>
        <fullName evidence="2">Carbohydrate-binding protein</fullName>
    </submittedName>
</protein>
<dbReference type="AlphaFoldDB" id="A0A523RW70"/>
<evidence type="ECO:0000256" key="1">
    <source>
        <dbReference type="SAM" id="Phobius"/>
    </source>
</evidence>
<keyword evidence="1" id="KW-0472">Membrane</keyword>